<dbReference type="Proteomes" id="UP000317318">
    <property type="component" value="Chromosome"/>
</dbReference>
<feature type="compositionally biased region" description="Gly residues" evidence="1">
    <location>
        <begin position="28"/>
        <end position="41"/>
    </location>
</feature>
<dbReference type="EMBL" id="CP036268">
    <property type="protein sequence ID" value="QDT38604.1"/>
    <property type="molecule type" value="Genomic_DNA"/>
</dbReference>
<name>A0A517R3Z9_9PLAN</name>
<dbReference type="RefSeq" id="WP_145364697.1">
    <property type="nucleotide sequence ID" value="NZ_CP036268.1"/>
</dbReference>
<evidence type="ECO:0000313" key="3">
    <source>
        <dbReference type="Proteomes" id="UP000317318"/>
    </source>
</evidence>
<dbReference type="AlphaFoldDB" id="A0A517R3Z9"/>
<reference evidence="2 3" key="1">
    <citation type="submission" date="2019-02" db="EMBL/GenBank/DDBJ databases">
        <title>Deep-cultivation of Planctomycetes and their phenomic and genomic characterization uncovers novel biology.</title>
        <authorList>
            <person name="Wiegand S."/>
            <person name="Jogler M."/>
            <person name="Boedeker C."/>
            <person name="Pinto D."/>
            <person name="Vollmers J."/>
            <person name="Rivas-Marin E."/>
            <person name="Kohn T."/>
            <person name="Peeters S.H."/>
            <person name="Heuer A."/>
            <person name="Rast P."/>
            <person name="Oberbeckmann S."/>
            <person name="Bunk B."/>
            <person name="Jeske O."/>
            <person name="Meyerdierks A."/>
            <person name="Storesund J.E."/>
            <person name="Kallscheuer N."/>
            <person name="Luecker S."/>
            <person name="Lage O.M."/>
            <person name="Pohl T."/>
            <person name="Merkel B.J."/>
            <person name="Hornburger P."/>
            <person name="Mueller R.-W."/>
            <person name="Bruemmer F."/>
            <person name="Labrenz M."/>
            <person name="Spormann A.M."/>
            <person name="Op den Camp H."/>
            <person name="Overmann J."/>
            <person name="Amann R."/>
            <person name="Jetten M.S.M."/>
            <person name="Mascher T."/>
            <person name="Medema M.H."/>
            <person name="Devos D.P."/>
            <person name="Kaster A.-K."/>
            <person name="Ovreas L."/>
            <person name="Rohde M."/>
            <person name="Galperin M.Y."/>
            <person name="Jogler C."/>
        </authorList>
    </citation>
    <scope>NUCLEOTIDE SEQUENCE [LARGE SCALE GENOMIC DNA]</scope>
    <source>
        <strain evidence="2 3">Pan189</strain>
    </source>
</reference>
<proteinExistence type="predicted"/>
<dbReference type="OrthoDB" id="9782445at2"/>
<dbReference type="KEGG" id="svp:Pan189_29990"/>
<evidence type="ECO:0000313" key="2">
    <source>
        <dbReference type="EMBL" id="QDT38604.1"/>
    </source>
</evidence>
<organism evidence="2 3">
    <name type="scientific">Stratiformator vulcanicus</name>
    <dbReference type="NCBI Taxonomy" id="2527980"/>
    <lineage>
        <taxon>Bacteria</taxon>
        <taxon>Pseudomonadati</taxon>
        <taxon>Planctomycetota</taxon>
        <taxon>Planctomycetia</taxon>
        <taxon>Planctomycetales</taxon>
        <taxon>Planctomycetaceae</taxon>
        <taxon>Stratiformator</taxon>
    </lineage>
</organism>
<sequence length="101" mass="10170">MPSPSGEGGPEDRVRGYGGGDPADIVGSSGGGRENALGDGGEMNAPAIPSSALRASSPQGVEMKLTAKEKTIREQGLVSVLNEIQDVLDAAMLGAYGLSEL</sequence>
<accession>A0A517R3Z9</accession>
<keyword evidence="3" id="KW-1185">Reference proteome</keyword>
<feature type="region of interest" description="Disordered" evidence="1">
    <location>
        <begin position="1"/>
        <end position="60"/>
    </location>
</feature>
<gene>
    <name evidence="2" type="ORF">Pan189_29990</name>
</gene>
<evidence type="ECO:0000256" key="1">
    <source>
        <dbReference type="SAM" id="MobiDB-lite"/>
    </source>
</evidence>
<protein>
    <submittedName>
        <fullName evidence="2">Uncharacterized protein</fullName>
    </submittedName>
</protein>